<name>A0ABY4KF89_9FLAO</name>
<evidence type="ECO:0008006" key="3">
    <source>
        <dbReference type="Google" id="ProtNLM"/>
    </source>
</evidence>
<evidence type="ECO:0000313" key="1">
    <source>
        <dbReference type="EMBL" id="UPQ79464.1"/>
    </source>
</evidence>
<evidence type="ECO:0000313" key="2">
    <source>
        <dbReference type="Proteomes" id="UP000830583"/>
    </source>
</evidence>
<dbReference type="Proteomes" id="UP000830583">
    <property type="component" value="Chromosome"/>
</dbReference>
<gene>
    <name evidence="1" type="ORF">M0M57_01180</name>
</gene>
<protein>
    <recommendedName>
        <fullName evidence="3">DUF4412 domain-containing protein</fullName>
    </recommendedName>
</protein>
<accession>A0ABY4KF89</accession>
<sequence>MKKIIKILLFIGLTSNLTYSQSVKLDTLLGANGLFSKFKPKEISTSQKLSFNLKMTYVMKEKNGKTTEMSAYFNTKHGYFGILNSKSDTQKFNTDDKNFNFMVYSHSLKNYVFSNDRKGNKTVMSIPINPQNNFKMEKVSLKKENIPSKKFTSSNLVGYPYNNSKNTAKDKVIVYLNEKTVSTKPQQNKQLSFAGLGFFLVDGKTVLSMSLENNGTIISMSKIEKVTITLNASEFKKEEMEGMDKAVEEMMKNLKKQ</sequence>
<organism evidence="1 2">
    <name type="scientific">Flavobacterium azooxidireducens</name>
    <dbReference type="NCBI Taxonomy" id="1871076"/>
    <lineage>
        <taxon>Bacteria</taxon>
        <taxon>Pseudomonadati</taxon>
        <taxon>Bacteroidota</taxon>
        <taxon>Flavobacteriia</taxon>
        <taxon>Flavobacteriales</taxon>
        <taxon>Flavobacteriaceae</taxon>
        <taxon>Flavobacterium</taxon>
    </lineage>
</organism>
<proteinExistence type="predicted"/>
<dbReference type="EMBL" id="CP096205">
    <property type="protein sequence ID" value="UPQ79464.1"/>
    <property type="molecule type" value="Genomic_DNA"/>
</dbReference>
<keyword evidence="2" id="KW-1185">Reference proteome</keyword>
<reference evidence="1" key="1">
    <citation type="submission" date="2022-04" db="EMBL/GenBank/DDBJ databases">
        <title>Consumption of N2O by Flavobacterium azooxidireducens sp. nov. isolated from Decomposing Leaf Litter of Phragmites australis (Cav.).</title>
        <authorList>
            <person name="Behrendt U."/>
            <person name="Spanner T."/>
            <person name="Augustin J."/>
            <person name="Horn M.A."/>
            <person name="Kolb S."/>
            <person name="Ulrich A."/>
        </authorList>
    </citation>
    <scope>NUCLEOTIDE SEQUENCE</scope>
    <source>
        <strain evidence="1">IGB 4-14</strain>
    </source>
</reference>
<dbReference type="RefSeq" id="WP_248434611.1">
    <property type="nucleotide sequence ID" value="NZ_CP096205.1"/>
</dbReference>